<keyword evidence="7" id="KW-0406">Ion transport</keyword>
<feature type="transmembrane region" description="Helical" evidence="9">
    <location>
        <begin position="272"/>
        <end position="297"/>
    </location>
</feature>
<feature type="transmembrane region" description="Helical" evidence="9">
    <location>
        <begin position="184"/>
        <end position="202"/>
    </location>
</feature>
<evidence type="ECO:0000256" key="9">
    <source>
        <dbReference type="SAM" id="Phobius"/>
    </source>
</evidence>
<keyword evidence="5 9" id="KW-0812">Transmembrane</keyword>
<dbReference type="PANTHER" id="PTHR32024:SF2">
    <property type="entry name" value="TRK SYSTEM POTASSIUM UPTAKE PROTEIN TRKG-RELATED"/>
    <property type="match status" value="1"/>
</dbReference>
<feature type="transmembrane region" description="Helical" evidence="9">
    <location>
        <begin position="131"/>
        <end position="151"/>
    </location>
</feature>
<name>A0A2U2BT66_9PROT</name>
<feature type="transmembrane region" description="Helical" evidence="9">
    <location>
        <begin position="41"/>
        <end position="62"/>
    </location>
</feature>
<evidence type="ECO:0000256" key="2">
    <source>
        <dbReference type="ARBA" id="ARBA00009137"/>
    </source>
</evidence>
<dbReference type="GO" id="GO:0005886">
    <property type="term" value="C:plasma membrane"/>
    <property type="evidence" value="ECO:0007669"/>
    <property type="project" value="UniProtKB-SubCell"/>
</dbReference>
<dbReference type="InterPro" id="IPR003445">
    <property type="entry name" value="Cat_transpt"/>
</dbReference>
<dbReference type="Proteomes" id="UP000245168">
    <property type="component" value="Unassembled WGS sequence"/>
</dbReference>
<keyword evidence="4" id="KW-1003">Cell membrane</keyword>
<feature type="transmembrane region" description="Helical" evidence="9">
    <location>
        <begin position="230"/>
        <end position="251"/>
    </location>
</feature>
<keyword evidence="12" id="KW-1185">Reference proteome</keyword>
<evidence type="ECO:0000256" key="5">
    <source>
        <dbReference type="ARBA" id="ARBA00022692"/>
    </source>
</evidence>
<keyword evidence="6 9" id="KW-1133">Transmembrane helix</keyword>
<evidence type="ECO:0000256" key="8">
    <source>
        <dbReference type="ARBA" id="ARBA00023136"/>
    </source>
</evidence>
<gene>
    <name evidence="11" type="ORF">DDZ18_05725</name>
</gene>
<proteinExistence type="inferred from homology"/>
<evidence type="ECO:0000256" key="4">
    <source>
        <dbReference type="ARBA" id="ARBA00022475"/>
    </source>
</evidence>
<comment type="similarity">
    <text evidence="2">Belongs to the TrkH potassium transport family.</text>
</comment>
<feature type="chain" id="PRO_5015657327" description="TrkH family potassium uptake protein" evidence="10">
    <location>
        <begin position="23"/>
        <end position="463"/>
    </location>
</feature>
<evidence type="ECO:0000256" key="1">
    <source>
        <dbReference type="ARBA" id="ARBA00004651"/>
    </source>
</evidence>
<keyword evidence="10" id="KW-0732">Signal</keyword>
<evidence type="ECO:0008006" key="13">
    <source>
        <dbReference type="Google" id="ProtNLM"/>
    </source>
</evidence>
<dbReference type="OrthoDB" id="7629000at2"/>
<comment type="caution">
    <text evidence="11">The sequence shown here is derived from an EMBL/GenBank/DDBJ whole genome shotgun (WGS) entry which is preliminary data.</text>
</comment>
<dbReference type="RefSeq" id="WP_109252424.1">
    <property type="nucleotide sequence ID" value="NZ_QEXV01000003.1"/>
</dbReference>
<evidence type="ECO:0000256" key="6">
    <source>
        <dbReference type="ARBA" id="ARBA00022989"/>
    </source>
</evidence>
<feature type="transmembrane region" description="Helical" evidence="9">
    <location>
        <begin position="380"/>
        <end position="403"/>
    </location>
</feature>
<dbReference type="GO" id="GO:0030001">
    <property type="term" value="P:metal ion transport"/>
    <property type="evidence" value="ECO:0007669"/>
    <property type="project" value="UniProtKB-ARBA"/>
</dbReference>
<comment type="subcellular location">
    <subcellularLocation>
        <location evidence="1">Cell membrane</location>
        <topology evidence="1">Multi-pass membrane protein</topology>
    </subcellularLocation>
</comment>
<dbReference type="EMBL" id="QEXV01000003">
    <property type="protein sequence ID" value="PWE17193.1"/>
    <property type="molecule type" value="Genomic_DNA"/>
</dbReference>
<sequence length="463" mass="46402">MRLSPRLFRALGWCFVILGASAAPFAGLAALEGAAAVSRGFAVTAALGLFTGGVALAGTQASRRAAGPHDAMRLVFYGWALTPLIAAPPLIAAAGSAAGGAFEAYSGLTTTGATVLVPEDMPRSIVLWRSLLQWLGGYASVIFAVTVFAALGSRGADLHRTSLLTVEGEDLFTNFGRAGRRIGGVYAGLTAVGWVAMLIAGVRPFDALCLALSGAATGGFAPQSGPVGEWAPFGGLVVLAALSLAGGWNIALEYELLSRRRMSRRIGELRGLLAAAGALAVTAWLVAGPAAIAGGFLDGVFAITTAGYASGGDVLPPVLLVLTALVGGGVISTAGGLKMSRVLLLARRAGADLNLLAHPSAAVRTRLGGRATTSEALVSVWVYALAFPATLALGAIAAGIAGADFADGWLMTGAALANAGPLAAVDYSAQPAGVLAVLSVVMVLGRLEVLAAAAAVFAVFAPE</sequence>
<feature type="signal peptide" evidence="10">
    <location>
        <begin position="1"/>
        <end position="22"/>
    </location>
</feature>
<evidence type="ECO:0000256" key="10">
    <source>
        <dbReference type="SAM" id="SignalP"/>
    </source>
</evidence>
<dbReference type="Pfam" id="PF02386">
    <property type="entry name" value="TrkH"/>
    <property type="match status" value="1"/>
</dbReference>
<evidence type="ECO:0000313" key="11">
    <source>
        <dbReference type="EMBL" id="PWE17193.1"/>
    </source>
</evidence>
<keyword evidence="8 9" id="KW-0472">Membrane</keyword>
<feature type="transmembrane region" description="Helical" evidence="9">
    <location>
        <begin position="434"/>
        <end position="461"/>
    </location>
</feature>
<reference evidence="12" key="1">
    <citation type="submission" date="2018-05" db="EMBL/GenBank/DDBJ databases">
        <authorList>
            <person name="Liu B.-T."/>
        </authorList>
    </citation>
    <scope>NUCLEOTIDE SEQUENCE [LARGE SCALE GENOMIC DNA]</scope>
    <source>
        <strain evidence="12">WD6-1</strain>
    </source>
</reference>
<dbReference type="PANTHER" id="PTHR32024">
    <property type="entry name" value="TRK SYSTEM POTASSIUM UPTAKE PROTEIN TRKG-RELATED"/>
    <property type="match status" value="1"/>
</dbReference>
<evidence type="ECO:0000313" key="12">
    <source>
        <dbReference type="Proteomes" id="UP000245168"/>
    </source>
</evidence>
<feature type="transmembrane region" description="Helical" evidence="9">
    <location>
        <begin position="74"/>
        <end position="98"/>
    </location>
</feature>
<dbReference type="GO" id="GO:0008324">
    <property type="term" value="F:monoatomic cation transmembrane transporter activity"/>
    <property type="evidence" value="ECO:0007669"/>
    <property type="project" value="InterPro"/>
</dbReference>
<evidence type="ECO:0000256" key="7">
    <source>
        <dbReference type="ARBA" id="ARBA00023065"/>
    </source>
</evidence>
<protein>
    <recommendedName>
        <fullName evidence="13">TrkH family potassium uptake protein</fullName>
    </recommendedName>
</protein>
<evidence type="ECO:0000256" key="3">
    <source>
        <dbReference type="ARBA" id="ARBA00022448"/>
    </source>
</evidence>
<dbReference type="AlphaFoldDB" id="A0A2U2BT66"/>
<organism evidence="11 12">
    <name type="scientific">Marinicauda salina</name>
    <dbReference type="NCBI Taxonomy" id="2135793"/>
    <lineage>
        <taxon>Bacteria</taxon>
        <taxon>Pseudomonadati</taxon>
        <taxon>Pseudomonadota</taxon>
        <taxon>Alphaproteobacteria</taxon>
        <taxon>Maricaulales</taxon>
        <taxon>Maricaulaceae</taxon>
        <taxon>Marinicauda</taxon>
    </lineage>
</organism>
<feature type="transmembrane region" description="Helical" evidence="9">
    <location>
        <begin position="317"/>
        <end position="337"/>
    </location>
</feature>
<accession>A0A2U2BT66</accession>
<keyword evidence="3" id="KW-0813">Transport</keyword>